<keyword evidence="1" id="KW-1133">Transmembrane helix</keyword>
<name>A0A095YX93_9BURK</name>
<organism evidence="2 3">
    <name type="scientific">Oligella urethralis DNF00040</name>
    <dbReference type="NCBI Taxonomy" id="1401065"/>
    <lineage>
        <taxon>Bacteria</taxon>
        <taxon>Pseudomonadati</taxon>
        <taxon>Pseudomonadota</taxon>
        <taxon>Betaproteobacteria</taxon>
        <taxon>Burkholderiales</taxon>
        <taxon>Alcaligenaceae</taxon>
        <taxon>Oligella</taxon>
    </lineage>
</organism>
<comment type="caution">
    <text evidence="2">The sequence shown here is derived from an EMBL/GenBank/DDBJ whole genome shotgun (WGS) entry which is preliminary data.</text>
</comment>
<gene>
    <name evidence="2" type="ORF">HMPREF2130_10170</name>
</gene>
<keyword evidence="1" id="KW-0472">Membrane</keyword>
<feature type="transmembrane region" description="Helical" evidence="1">
    <location>
        <begin position="20"/>
        <end position="39"/>
    </location>
</feature>
<keyword evidence="1" id="KW-0812">Transmembrane</keyword>
<evidence type="ECO:0000313" key="2">
    <source>
        <dbReference type="EMBL" id="KGF27055.1"/>
    </source>
</evidence>
<evidence type="ECO:0000256" key="1">
    <source>
        <dbReference type="SAM" id="Phobius"/>
    </source>
</evidence>
<dbReference type="EMBL" id="JRNI01000068">
    <property type="protein sequence ID" value="KGF27055.1"/>
    <property type="molecule type" value="Genomic_DNA"/>
</dbReference>
<sequence length="89" mass="10547">MWLLLALLLKLINFNLNFLRVLLILLPVMVLINLFDYLIRVPMINHYGIETRGTVTSVENTSFTLNFNSVKRHRVRYTLAEVGRKRLRF</sequence>
<dbReference type="AlphaFoldDB" id="A0A095YX93"/>
<accession>A0A095YX93</accession>
<evidence type="ECO:0000313" key="3">
    <source>
        <dbReference type="Proteomes" id="UP000029629"/>
    </source>
</evidence>
<reference evidence="2 3" key="1">
    <citation type="submission" date="2014-07" db="EMBL/GenBank/DDBJ databases">
        <authorList>
            <person name="McCorrison J."/>
            <person name="Sanka R."/>
            <person name="Torralba M."/>
            <person name="Gillis M."/>
            <person name="Haft D.H."/>
            <person name="Methe B."/>
            <person name="Sutton G."/>
            <person name="Nelson K.E."/>
        </authorList>
    </citation>
    <scope>NUCLEOTIDE SEQUENCE [LARGE SCALE GENOMIC DNA]</scope>
    <source>
        <strain evidence="2 3">DNF00040</strain>
    </source>
</reference>
<proteinExistence type="predicted"/>
<dbReference type="Proteomes" id="UP000029629">
    <property type="component" value="Unassembled WGS sequence"/>
</dbReference>
<keyword evidence="3" id="KW-1185">Reference proteome</keyword>
<protein>
    <submittedName>
        <fullName evidence="2">Uncharacterized protein</fullName>
    </submittedName>
</protein>